<feature type="domain" description="ATPase AAA-type core" evidence="3">
    <location>
        <begin position="16"/>
        <end position="53"/>
    </location>
</feature>
<dbReference type="GO" id="GO:0005319">
    <property type="term" value="F:lipid transporter activity"/>
    <property type="evidence" value="ECO:0007669"/>
    <property type="project" value="TreeGrafter"/>
</dbReference>
<dbReference type="Gene3D" id="3.40.50.300">
    <property type="entry name" value="P-loop containing nucleotide triphosphate hydrolases"/>
    <property type="match status" value="1"/>
</dbReference>
<gene>
    <name evidence="4" type="ORF">ONB1V03_LOCUS10534</name>
</gene>
<dbReference type="Proteomes" id="UP000728032">
    <property type="component" value="Unassembled WGS sequence"/>
</dbReference>
<keyword evidence="5" id="KW-1185">Reference proteome</keyword>
<evidence type="ECO:0000256" key="1">
    <source>
        <dbReference type="ARBA" id="ARBA00022448"/>
    </source>
</evidence>
<dbReference type="InterPro" id="IPR027417">
    <property type="entry name" value="P-loop_NTPase"/>
</dbReference>
<dbReference type="GO" id="GO:0005524">
    <property type="term" value="F:ATP binding"/>
    <property type="evidence" value="ECO:0007669"/>
    <property type="project" value="InterPro"/>
</dbReference>
<dbReference type="GO" id="GO:0016887">
    <property type="term" value="F:ATP hydrolysis activity"/>
    <property type="evidence" value="ECO:0007669"/>
    <property type="project" value="InterPro"/>
</dbReference>
<reference evidence="4" key="1">
    <citation type="submission" date="2020-11" db="EMBL/GenBank/DDBJ databases">
        <authorList>
            <person name="Tran Van P."/>
        </authorList>
    </citation>
    <scope>NUCLEOTIDE SEQUENCE</scope>
</reference>
<accession>A0A7R9M7T7</accession>
<dbReference type="GO" id="GO:0016020">
    <property type="term" value="C:membrane"/>
    <property type="evidence" value="ECO:0007669"/>
    <property type="project" value="InterPro"/>
</dbReference>
<evidence type="ECO:0000313" key="4">
    <source>
        <dbReference type="EMBL" id="CAD7653881.1"/>
    </source>
</evidence>
<dbReference type="EMBL" id="CAJPVJ010007210">
    <property type="protein sequence ID" value="CAG2171068.1"/>
    <property type="molecule type" value="Genomic_DNA"/>
</dbReference>
<organism evidence="4">
    <name type="scientific">Oppiella nova</name>
    <dbReference type="NCBI Taxonomy" id="334625"/>
    <lineage>
        <taxon>Eukaryota</taxon>
        <taxon>Metazoa</taxon>
        <taxon>Ecdysozoa</taxon>
        <taxon>Arthropoda</taxon>
        <taxon>Chelicerata</taxon>
        <taxon>Arachnida</taxon>
        <taxon>Acari</taxon>
        <taxon>Acariformes</taxon>
        <taxon>Sarcoptiformes</taxon>
        <taxon>Oribatida</taxon>
        <taxon>Brachypylina</taxon>
        <taxon>Oppioidea</taxon>
        <taxon>Oppiidae</taxon>
        <taxon>Oppiella</taxon>
    </lineage>
</organism>
<dbReference type="SUPFAM" id="SSF81901">
    <property type="entry name" value="HCP-like"/>
    <property type="match status" value="1"/>
</dbReference>
<dbReference type="Gene3D" id="1.25.40.10">
    <property type="entry name" value="Tetratricopeptide repeat domain"/>
    <property type="match status" value="1"/>
</dbReference>
<evidence type="ECO:0000313" key="5">
    <source>
        <dbReference type="Proteomes" id="UP000728032"/>
    </source>
</evidence>
<sequence>MKRRLSLGIAIIGATKVLILDEPTSGLDPEARRGIWDVLQELRQKKTILLTTHYIEEADVLTIIYYTYYHFDHFHFHLTHFFAHHWDDHNAQHVLAHKLLKDRTNTTGAFHWFRRSADKGHPQSAYNLAAGHLSGHRTDVKKGEVRKLLKYAAKNGVLEAKTLLRELCREKPNYCDL</sequence>
<dbReference type="PANTHER" id="PTHR19229">
    <property type="entry name" value="ATP-BINDING CASSETTE TRANSPORTER SUBFAMILY A ABCA"/>
    <property type="match status" value="1"/>
</dbReference>
<dbReference type="AlphaFoldDB" id="A0A7R9M7T7"/>
<proteinExistence type="predicted"/>
<dbReference type="Pfam" id="PF13304">
    <property type="entry name" value="AAA_21"/>
    <property type="match status" value="1"/>
</dbReference>
<dbReference type="OrthoDB" id="2384430at2759"/>
<dbReference type="GO" id="GO:0140359">
    <property type="term" value="F:ABC-type transporter activity"/>
    <property type="evidence" value="ECO:0007669"/>
    <property type="project" value="InterPro"/>
</dbReference>
<keyword evidence="2" id="KW-0677">Repeat</keyword>
<protein>
    <recommendedName>
        <fullName evidence="3">ATPase AAA-type core domain-containing protein</fullName>
    </recommendedName>
</protein>
<dbReference type="EMBL" id="OC922035">
    <property type="protein sequence ID" value="CAD7653881.1"/>
    <property type="molecule type" value="Genomic_DNA"/>
</dbReference>
<dbReference type="SUPFAM" id="SSF52540">
    <property type="entry name" value="P-loop containing nucleoside triphosphate hydrolases"/>
    <property type="match status" value="1"/>
</dbReference>
<evidence type="ECO:0000256" key="2">
    <source>
        <dbReference type="ARBA" id="ARBA00022737"/>
    </source>
</evidence>
<dbReference type="InterPro" id="IPR026082">
    <property type="entry name" value="ABCA"/>
</dbReference>
<dbReference type="InterPro" id="IPR003959">
    <property type="entry name" value="ATPase_AAA_core"/>
</dbReference>
<keyword evidence="1" id="KW-0813">Transport</keyword>
<name>A0A7R9M7T7_9ACAR</name>
<dbReference type="PANTHER" id="PTHR19229:SF36">
    <property type="entry name" value="ATP-BINDING CASSETTE SUB-FAMILY A MEMBER 2"/>
    <property type="match status" value="1"/>
</dbReference>
<dbReference type="InterPro" id="IPR011990">
    <property type="entry name" value="TPR-like_helical_dom_sf"/>
</dbReference>
<evidence type="ECO:0000259" key="3">
    <source>
        <dbReference type="Pfam" id="PF13304"/>
    </source>
</evidence>